<keyword evidence="3" id="KW-1185">Reference proteome</keyword>
<evidence type="ECO:0000313" key="2">
    <source>
        <dbReference type="EMBL" id="TDH66129.1"/>
    </source>
</evidence>
<organism evidence="2 3">
    <name type="scientific">Bremia lactucae</name>
    <name type="common">Lettuce downy mildew</name>
    <dbReference type="NCBI Taxonomy" id="4779"/>
    <lineage>
        <taxon>Eukaryota</taxon>
        <taxon>Sar</taxon>
        <taxon>Stramenopiles</taxon>
        <taxon>Oomycota</taxon>
        <taxon>Peronosporomycetes</taxon>
        <taxon>Peronosporales</taxon>
        <taxon>Peronosporaceae</taxon>
        <taxon>Bremia</taxon>
    </lineage>
</organism>
<comment type="caution">
    <text evidence="2">The sequence shown here is derived from an EMBL/GenBank/DDBJ whole genome shotgun (WGS) entry which is preliminary data.</text>
</comment>
<name>A0A976FGJ9_BRELC</name>
<sequence>MDNSILNAFVDFLKPSNEHLQSAAGALTPSSQESLEHYADVLPFEVFLPLPTVAHHLKDASASTIATKARRSQSKDTVRRSLYRKRQQAEKEALYHEIDALKTQVDTLLNMPASRTVLSTMHGPRPHELWKAIALRQRHHRQAAEEERLHLRTAITSRAALIENLHTSLRKRAHGSTISVKEFPNAPLLRPKGTLATTDAALFQVFLQELPAVYLQADDVVKACELASVAGPSMITRHQVGATEYYKHVERQMIPFPFDETANSMWRLRRLTHRQMDRETIPIVDDPDNTLAMKFRIVTTRQQDEKVSLLQRVVIRRYQEPNRVVIVWKVFTEGEALYQGMHSNETGWGILRPMTANAATGTVFDTCSRHVMMHFTSSSTRPRIVNDFTDLILNTGDEETTIAIQNLEKMLLDAALEQIRL</sequence>
<dbReference type="GeneID" id="94350823"/>
<gene>
    <name evidence="2" type="ORF">CCR75_007088</name>
</gene>
<proteinExistence type="predicted"/>
<protein>
    <recommendedName>
        <fullName evidence="4">M96 mating-specific protein family</fullName>
    </recommendedName>
</protein>
<accession>A0A976FGJ9</accession>
<dbReference type="AlphaFoldDB" id="A0A976FGJ9"/>
<keyword evidence="1" id="KW-0175">Coiled coil</keyword>
<evidence type="ECO:0000313" key="3">
    <source>
        <dbReference type="Proteomes" id="UP000294530"/>
    </source>
</evidence>
<feature type="coiled-coil region" evidence="1">
    <location>
        <begin position="84"/>
        <end position="111"/>
    </location>
</feature>
<dbReference type="OrthoDB" id="156249at2759"/>
<reference evidence="2 3" key="1">
    <citation type="journal article" date="2021" name="Genome Biol.">
        <title>AFLAP: assembly-free linkage analysis pipeline using k-mers from genome sequencing data.</title>
        <authorList>
            <person name="Fletcher K."/>
            <person name="Zhang L."/>
            <person name="Gil J."/>
            <person name="Han R."/>
            <person name="Cavanaugh K."/>
            <person name="Michelmore R."/>
        </authorList>
    </citation>
    <scope>NUCLEOTIDE SEQUENCE [LARGE SCALE GENOMIC DNA]</scope>
    <source>
        <strain evidence="2 3">SF5</strain>
    </source>
</reference>
<dbReference type="EMBL" id="SHOA02000018">
    <property type="protein sequence ID" value="TDH66129.1"/>
    <property type="molecule type" value="Genomic_DNA"/>
</dbReference>
<evidence type="ECO:0008006" key="4">
    <source>
        <dbReference type="Google" id="ProtNLM"/>
    </source>
</evidence>
<evidence type="ECO:0000256" key="1">
    <source>
        <dbReference type="SAM" id="Coils"/>
    </source>
</evidence>
<dbReference type="Proteomes" id="UP000294530">
    <property type="component" value="Unassembled WGS sequence"/>
</dbReference>
<dbReference type="KEGG" id="blac:94350823"/>
<dbReference type="RefSeq" id="XP_067815628.1">
    <property type="nucleotide sequence ID" value="XM_067965152.1"/>
</dbReference>